<organism evidence="2 3">
    <name type="scientific">Candidatus Obscuribacter phosphatis</name>
    <dbReference type="NCBI Taxonomy" id="1906157"/>
    <lineage>
        <taxon>Bacteria</taxon>
        <taxon>Bacillati</taxon>
        <taxon>Candidatus Melainabacteria</taxon>
        <taxon>Candidatus Obscuribacterales</taxon>
        <taxon>Candidatus Obscuribacteraceae</taxon>
        <taxon>Candidatus Obscuribacter</taxon>
    </lineage>
</organism>
<feature type="compositionally biased region" description="Polar residues" evidence="1">
    <location>
        <begin position="1"/>
        <end position="15"/>
    </location>
</feature>
<evidence type="ECO:0000313" key="3">
    <source>
        <dbReference type="Proteomes" id="UP000664277"/>
    </source>
</evidence>
<feature type="region of interest" description="Disordered" evidence="1">
    <location>
        <begin position="1"/>
        <end position="21"/>
    </location>
</feature>
<proteinExistence type="predicted"/>
<sequence>MNEQKPQKPNRSKSTPKPPKTTDLMQLYVKRLSYEAIFTSRDLLPFASRSSVDQFTSQSVKNGYLERLTRGVFRKLHPYIDIPRPSETEIYLTKRRAFANKLVEKEAPTDFTCKACKHSQKSMNKARILDSKYFGDGHSTSLLFTPSERKADLLAMAPRKLALSDTRLGRALRDLWLLGEALCTADKVQCMLQRFTYRELLSIVRYRKLIPQWLSEMIPLYPTAELVKMLPKPGALS</sequence>
<gene>
    <name evidence="2" type="ORF">J0M35_07315</name>
</gene>
<accession>A0A8J7TLP3</accession>
<protein>
    <submittedName>
        <fullName evidence="2">Uncharacterized protein</fullName>
    </submittedName>
</protein>
<comment type="caution">
    <text evidence="2">The sequence shown here is derived from an EMBL/GenBank/DDBJ whole genome shotgun (WGS) entry which is preliminary data.</text>
</comment>
<evidence type="ECO:0000256" key="1">
    <source>
        <dbReference type="SAM" id="MobiDB-lite"/>
    </source>
</evidence>
<dbReference type="EMBL" id="JAFLCK010000008">
    <property type="protein sequence ID" value="MBN8660156.1"/>
    <property type="molecule type" value="Genomic_DNA"/>
</dbReference>
<dbReference type="Proteomes" id="UP000664277">
    <property type="component" value="Unassembled WGS sequence"/>
</dbReference>
<evidence type="ECO:0000313" key="2">
    <source>
        <dbReference type="EMBL" id="MBN8660156.1"/>
    </source>
</evidence>
<reference evidence="2" key="1">
    <citation type="submission" date="2021-02" db="EMBL/GenBank/DDBJ databases">
        <title>Genome-Resolved Metagenomics of a Microbial Community Performing Photosynthetic Biological Nutrient Removal.</title>
        <authorList>
            <person name="Mcdaniel E.A."/>
        </authorList>
    </citation>
    <scope>NUCLEOTIDE SEQUENCE</scope>
    <source>
        <strain evidence="2">UWPOB_OBS1</strain>
    </source>
</reference>
<name>A0A8J7TLP3_9BACT</name>
<dbReference type="AlphaFoldDB" id="A0A8J7TLP3"/>